<evidence type="ECO:0000256" key="2">
    <source>
        <dbReference type="SAM" id="Phobius"/>
    </source>
</evidence>
<dbReference type="AlphaFoldDB" id="A0A017T5L0"/>
<feature type="transmembrane region" description="Helical" evidence="2">
    <location>
        <begin position="199"/>
        <end position="217"/>
    </location>
</feature>
<keyword evidence="2" id="KW-1133">Transmembrane helix</keyword>
<evidence type="ECO:0000313" key="4">
    <source>
        <dbReference type="Proteomes" id="UP000019678"/>
    </source>
</evidence>
<feature type="region of interest" description="Disordered" evidence="1">
    <location>
        <begin position="270"/>
        <end position="298"/>
    </location>
</feature>
<dbReference type="EMBL" id="ASRX01000033">
    <property type="protein sequence ID" value="EYF04519.1"/>
    <property type="molecule type" value="Genomic_DNA"/>
</dbReference>
<reference evidence="3 4" key="1">
    <citation type="submission" date="2013-05" db="EMBL/GenBank/DDBJ databases">
        <title>Genome assembly of Chondromyces apiculatus DSM 436.</title>
        <authorList>
            <person name="Sharma G."/>
            <person name="Khatri I."/>
            <person name="Kaur C."/>
            <person name="Mayilraj S."/>
            <person name="Subramanian S."/>
        </authorList>
    </citation>
    <scope>NUCLEOTIDE SEQUENCE [LARGE SCALE GENOMIC DNA]</scope>
    <source>
        <strain evidence="3 4">DSM 436</strain>
    </source>
</reference>
<evidence type="ECO:0000313" key="3">
    <source>
        <dbReference type="EMBL" id="EYF04519.1"/>
    </source>
</evidence>
<keyword evidence="2" id="KW-0812">Transmembrane</keyword>
<comment type="caution">
    <text evidence="3">The sequence shown here is derived from an EMBL/GenBank/DDBJ whole genome shotgun (WGS) entry which is preliminary data.</text>
</comment>
<dbReference type="STRING" id="1192034.CAP_4487"/>
<accession>A0A017T5L0</accession>
<feature type="transmembrane region" description="Helical" evidence="2">
    <location>
        <begin position="21"/>
        <end position="43"/>
    </location>
</feature>
<protein>
    <submittedName>
        <fullName evidence="3">Uncharacterized protein</fullName>
    </submittedName>
</protein>
<keyword evidence="4" id="KW-1185">Reference proteome</keyword>
<feature type="transmembrane region" description="Helical" evidence="2">
    <location>
        <begin position="171"/>
        <end position="193"/>
    </location>
</feature>
<dbReference type="Proteomes" id="UP000019678">
    <property type="component" value="Unassembled WGS sequence"/>
</dbReference>
<sequence>MQLTAERIGQRHQGLGRALGILSLLSATLPMLLSFCFQLARFFDDDPFHHLSEACLRLIAPGILAAFVLVVLSVSATSILRGSQRPARIAVGPDGLRVLDGGRRHIPRAEIQTAILVPGHRPRVELRLRGERFVHVNLQREDDGVRLLAALGFGPSLRRVAVTLGTPNRQLAAGCIGLPLSFLGCSLLVMTLASAGHGGSWVPAGLVLGTLLATLLLHRAARPTRVTVGSDGILAERPFTRRWIPHAHLTRVQRCDDRLRLFYTGGAAVPGARESAEQSASHGPQDGTEPRKPATRTLDLPMSADLVDALARRISEVQAMRAVPSDTPRGTEALERGDRDVTAWRDDLRRLLAPGTYRAAASLTPEDALFILDDASSPSARRIGAALALRIADHPDAREHIRVAADTTADDTLRVALEEAAEADLDLPTLARLTR</sequence>
<name>A0A017T5L0_9BACT</name>
<gene>
    <name evidence="3" type="ORF">CAP_4487</name>
</gene>
<organism evidence="3 4">
    <name type="scientific">Chondromyces apiculatus DSM 436</name>
    <dbReference type="NCBI Taxonomy" id="1192034"/>
    <lineage>
        <taxon>Bacteria</taxon>
        <taxon>Pseudomonadati</taxon>
        <taxon>Myxococcota</taxon>
        <taxon>Polyangia</taxon>
        <taxon>Polyangiales</taxon>
        <taxon>Polyangiaceae</taxon>
        <taxon>Chondromyces</taxon>
    </lineage>
</organism>
<evidence type="ECO:0000256" key="1">
    <source>
        <dbReference type="SAM" id="MobiDB-lite"/>
    </source>
</evidence>
<feature type="transmembrane region" description="Helical" evidence="2">
    <location>
        <begin position="58"/>
        <end position="80"/>
    </location>
</feature>
<proteinExistence type="predicted"/>
<keyword evidence="2" id="KW-0472">Membrane</keyword>